<protein>
    <recommendedName>
        <fullName evidence="3">MFS general substrate transporter</fullName>
    </recommendedName>
</protein>
<dbReference type="Proteomes" id="UP001150217">
    <property type="component" value="Unassembled WGS sequence"/>
</dbReference>
<evidence type="ECO:0008006" key="3">
    <source>
        <dbReference type="Google" id="ProtNLM"/>
    </source>
</evidence>
<dbReference type="EMBL" id="JANVFT010000006">
    <property type="protein sequence ID" value="KAJ4500402.1"/>
    <property type="molecule type" value="Genomic_DNA"/>
</dbReference>
<proteinExistence type="predicted"/>
<accession>A0ABQ8VVJ6</accession>
<name>A0ABQ8VVJ6_9AGAR</name>
<reference evidence="1" key="1">
    <citation type="submission" date="2022-08" db="EMBL/GenBank/DDBJ databases">
        <title>A Global Phylogenomic Analysis of the Shiitake Genus Lentinula.</title>
        <authorList>
            <consortium name="DOE Joint Genome Institute"/>
            <person name="Sierra-Patev S."/>
            <person name="Min B."/>
            <person name="Naranjo-Ortiz M."/>
            <person name="Looney B."/>
            <person name="Konkel Z."/>
            <person name="Slot J.C."/>
            <person name="Sakamoto Y."/>
            <person name="Steenwyk J.L."/>
            <person name="Rokas A."/>
            <person name="Carro J."/>
            <person name="Camarero S."/>
            <person name="Ferreira P."/>
            <person name="Molpeceres G."/>
            <person name="Ruiz-Duenas F.J."/>
            <person name="Serrano A."/>
            <person name="Henrissat B."/>
            <person name="Drula E."/>
            <person name="Hughes K.W."/>
            <person name="Mata J.L."/>
            <person name="Ishikawa N.K."/>
            <person name="Vargas-Isla R."/>
            <person name="Ushijima S."/>
            <person name="Smith C.A."/>
            <person name="Ahrendt S."/>
            <person name="Andreopoulos W."/>
            <person name="He G."/>
            <person name="Labutti K."/>
            <person name="Lipzen A."/>
            <person name="Ng V."/>
            <person name="Riley R."/>
            <person name="Sandor L."/>
            <person name="Barry K."/>
            <person name="Martinez A.T."/>
            <person name="Xiao Y."/>
            <person name="Gibbons J.G."/>
            <person name="Terashima K."/>
            <person name="Grigoriev I.V."/>
            <person name="Hibbett D.S."/>
        </authorList>
    </citation>
    <scope>NUCLEOTIDE SEQUENCE</scope>
    <source>
        <strain evidence="1">RHP3577 ss4</strain>
    </source>
</reference>
<evidence type="ECO:0000313" key="2">
    <source>
        <dbReference type="Proteomes" id="UP001150217"/>
    </source>
</evidence>
<gene>
    <name evidence="1" type="ORF">C8R41DRAFT_485573</name>
</gene>
<comment type="caution">
    <text evidence="1">The sequence shown here is derived from an EMBL/GenBank/DDBJ whole genome shotgun (WGS) entry which is preliminary data.</text>
</comment>
<keyword evidence="2" id="KW-1185">Reference proteome</keyword>
<evidence type="ECO:0000313" key="1">
    <source>
        <dbReference type="EMBL" id="KAJ4500402.1"/>
    </source>
</evidence>
<organism evidence="1 2">
    <name type="scientific">Lentinula lateritia</name>
    <dbReference type="NCBI Taxonomy" id="40482"/>
    <lineage>
        <taxon>Eukaryota</taxon>
        <taxon>Fungi</taxon>
        <taxon>Dikarya</taxon>
        <taxon>Basidiomycota</taxon>
        <taxon>Agaricomycotina</taxon>
        <taxon>Agaricomycetes</taxon>
        <taxon>Agaricomycetidae</taxon>
        <taxon>Agaricales</taxon>
        <taxon>Marasmiineae</taxon>
        <taxon>Omphalotaceae</taxon>
        <taxon>Lentinula</taxon>
    </lineage>
</organism>
<sequence length="126" mass="13964">MGFISHSNFVYHFCLYVRRSRTRLPVEDCTRLASAVFEYDPSGVYVVSIFLTGRGLGNVLCAPISTALGYPWALANTTSMAYGLEGFGPSIIFTGTTLTRQLSGCYVLRALLRQIELGFIFYTGLR</sequence>